<dbReference type="GO" id="GO:0090729">
    <property type="term" value="F:toxin activity"/>
    <property type="evidence" value="ECO:0007669"/>
    <property type="project" value="UniProtKB-KW"/>
</dbReference>
<accession>A0A852VKQ9</accession>
<evidence type="ECO:0000256" key="6">
    <source>
        <dbReference type="ARBA" id="ARBA00022842"/>
    </source>
</evidence>
<dbReference type="Gene3D" id="3.40.50.1010">
    <property type="entry name" value="5'-nuclease"/>
    <property type="match status" value="1"/>
</dbReference>
<dbReference type="PANTHER" id="PTHR33653">
    <property type="entry name" value="RIBONUCLEASE VAPC2"/>
    <property type="match status" value="1"/>
</dbReference>
<evidence type="ECO:0000256" key="7">
    <source>
        <dbReference type="ARBA" id="ARBA00038093"/>
    </source>
</evidence>
<dbReference type="Pfam" id="PF01850">
    <property type="entry name" value="PIN"/>
    <property type="match status" value="1"/>
</dbReference>
<evidence type="ECO:0000256" key="1">
    <source>
        <dbReference type="ARBA" id="ARBA00001946"/>
    </source>
</evidence>
<dbReference type="InterPro" id="IPR050556">
    <property type="entry name" value="Type_II_TA_system_RNase"/>
</dbReference>
<dbReference type="GO" id="GO:0004540">
    <property type="term" value="F:RNA nuclease activity"/>
    <property type="evidence" value="ECO:0007669"/>
    <property type="project" value="InterPro"/>
</dbReference>
<gene>
    <name evidence="8" type="primary">vapC</name>
    <name evidence="10" type="ORF">BJY20_000038</name>
</gene>
<dbReference type="AlphaFoldDB" id="A0A852VKQ9"/>
<dbReference type="EMBL" id="JACCAE010000001">
    <property type="protein sequence ID" value="NYF96646.1"/>
    <property type="molecule type" value="Genomic_DNA"/>
</dbReference>
<keyword evidence="5 8" id="KW-0378">Hydrolase</keyword>
<evidence type="ECO:0000259" key="9">
    <source>
        <dbReference type="Pfam" id="PF01850"/>
    </source>
</evidence>
<proteinExistence type="inferred from homology"/>
<dbReference type="GO" id="GO:0000287">
    <property type="term" value="F:magnesium ion binding"/>
    <property type="evidence" value="ECO:0007669"/>
    <property type="project" value="UniProtKB-UniRule"/>
</dbReference>
<dbReference type="GO" id="GO:0016787">
    <property type="term" value="F:hydrolase activity"/>
    <property type="evidence" value="ECO:0007669"/>
    <property type="project" value="UniProtKB-KW"/>
</dbReference>
<dbReference type="Proteomes" id="UP000554054">
    <property type="component" value="Unassembled WGS sequence"/>
</dbReference>
<dbReference type="RefSeq" id="WP_185989669.1">
    <property type="nucleotide sequence ID" value="NZ_JACCAE010000001.1"/>
</dbReference>
<evidence type="ECO:0000256" key="2">
    <source>
        <dbReference type="ARBA" id="ARBA00022649"/>
    </source>
</evidence>
<dbReference type="SUPFAM" id="SSF88723">
    <property type="entry name" value="PIN domain-like"/>
    <property type="match status" value="1"/>
</dbReference>
<sequence length="138" mass="15026">MIAVDTNVVSELMKVHPDSQVLRWGSLVDDGDITVPTVAAAELFHGVERLPGGSRRFGLELALDAFFRRVGDERMLHFDARAAVEFGRVMGARSRAGRPIATMDALIAATCLAHDVGLATRNIRDFGGLGLELVDPWR</sequence>
<comment type="similarity">
    <text evidence="7 8">Belongs to the PINc/VapC protein family.</text>
</comment>
<keyword evidence="3 8" id="KW-0540">Nuclease</keyword>
<dbReference type="HAMAP" id="MF_00265">
    <property type="entry name" value="VapC_Nob1"/>
    <property type="match status" value="1"/>
</dbReference>
<keyword evidence="4 8" id="KW-0479">Metal-binding</keyword>
<feature type="domain" description="PIN" evidence="9">
    <location>
        <begin position="2"/>
        <end position="123"/>
    </location>
</feature>
<organism evidence="10 11">
    <name type="scientific">Janibacter cremeus</name>
    <dbReference type="NCBI Taxonomy" id="1285192"/>
    <lineage>
        <taxon>Bacteria</taxon>
        <taxon>Bacillati</taxon>
        <taxon>Actinomycetota</taxon>
        <taxon>Actinomycetes</taxon>
        <taxon>Micrococcales</taxon>
        <taxon>Intrasporangiaceae</taxon>
        <taxon>Janibacter</taxon>
    </lineage>
</organism>
<evidence type="ECO:0000256" key="8">
    <source>
        <dbReference type="HAMAP-Rule" id="MF_00265"/>
    </source>
</evidence>
<name>A0A852VKQ9_9MICO</name>
<dbReference type="InterPro" id="IPR029060">
    <property type="entry name" value="PIN-like_dom_sf"/>
</dbReference>
<protein>
    <recommendedName>
        <fullName evidence="8">Ribonuclease VapC</fullName>
        <shortName evidence="8">RNase VapC</shortName>
        <ecNumber evidence="8">3.1.-.-</ecNumber>
    </recommendedName>
    <alternativeName>
        <fullName evidence="8">Toxin VapC</fullName>
    </alternativeName>
</protein>
<dbReference type="InterPro" id="IPR002716">
    <property type="entry name" value="PIN_dom"/>
</dbReference>
<dbReference type="EC" id="3.1.-.-" evidence="8"/>
<dbReference type="InterPro" id="IPR022907">
    <property type="entry name" value="VapC_family"/>
</dbReference>
<dbReference type="CDD" id="cd18731">
    <property type="entry name" value="PIN_NgFitB-like"/>
    <property type="match status" value="1"/>
</dbReference>
<feature type="binding site" evidence="8">
    <location>
        <position position="5"/>
    </location>
    <ligand>
        <name>Mg(2+)</name>
        <dbReference type="ChEBI" id="CHEBI:18420"/>
    </ligand>
</feature>
<evidence type="ECO:0000256" key="4">
    <source>
        <dbReference type="ARBA" id="ARBA00022723"/>
    </source>
</evidence>
<keyword evidence="2 8" id="KW-1277">Toxin-antitoxin system</keyword>
<evidence type="ECO:0000256" key="5">
    <source>
        <dbReference type="ARBA" id="ARBA00022801"/>
    </source>
</evidence>
<comment type="cofactor">
    <cofactor evidence="1 8">
        <name>Mg(2+)</name>
        <dbReference type="ChEBI" id="CHEBI:18420"/>
    </cofactor>
</comment>
<evidence type="ECO:0000313" key="11">
    <source>
        <dbReference type="Proteomes" id="UP000554054"/>
    </source>
</evidence>
<comment type="function">
    <text evidence="8">Toxic component of a toxin-antitoxin (TA) system. An RNase.</text>
</comment>
<keyword evidence="8" id="KW-0800">Toxin</keyword>
<evidence type="ECO:0000313" key="10">
    <source>
        <dbReference type="EMBL" id="NYF96646.1"/>
    </source>
</evidence>
<keyword evidence="11" id="KW-1185">Reference proteome</keyword>
<comment type="caution">
    <text evidence="10">The sequence shown here is derived from an EMBL/GenBank/DDBJ whole genome shotgun (WGS) entry which is preliminary data.</text>
</comment>
<keyword evidence="6 8" id="KW-0460">Magnesium</keyword>
<dbReference type="PANTHER" id="PTHR33653:SF1">
    <property type="entry name" value="RIBONUCLEASE VAPC2"/>
    <property type="match status" value="1"/>
</dbReference>
<evidence type="ECO:0000256" key="3">
    <source>
        <dbReference type="ARBA" id="ARBA00022722"/>
    </source>
</evidence>
<feature type="binding site" evidence="8">
    <location>
        <position position="104"/>
    </location>
    <ligand>
        <name>Mg(2+)</name>
        <dbReference type="ChEBI" id="CHEBI:18420"/>
    </ligand>
</feature>
<reference evidence="10 11" key="1">
    <citation type="submission" date="2020-07" db="EMBL/GenBank/DDBJ databases">
        <title>Sequencing the genomes of 1000 actinobacteria strains.</title>
        <authorList>
            <person name="Klenk H.-P."/>
        </authorList>
    </citation>
    <scope>NUCLEOTIDE SEQUENCE [LARGE SCALE GENOMIC DNA]</scope>
    <source>
        <strain evidence="10 11">DSM 26154</strain>
    </source>
</reference>